<dbReference type="EMBL" id="JACLQD010000002">
    <property type="protein sequence ID" value="MBC2835339.1"/>
    <property type="molecule type" value="Genomic_DNA"/>
</dbReference>
<dbReference type="Proteomes" id="UP000555411">
    <property type="component" value="Unassembled WGS sequence"/>
</dbReference>
<feature type="signal peptide" evidence="1">
    <location>
        <begin position="1"/>
        <end position="20"/>
    </location>
</feature>
<dbReference type="InterPro" id="IPR046705">
    <property type="entry name" value="DUF6778"/>
</dbReference>
<dbReference type="Pfam" id="PF20569">
    <property type="entry name" value="DUF6778"/>
    <property type="match status" value="1"/>
</dbReference>
<dbReference type="PROSITE" id="PS51257">
    <property type="entry name" value="PROKAR_LIPOPROTEIN"/>
    <property type="match status" value="1"/>
</dbReference>
<gene>
    <name evidence="2" type="ORF">H7F16_07450</name>
</gene>
<evidence type="ECO:0000256" key="1">
    <source>
        <dbReference type="SAM" id="SignalP"/>
    </source>
</evidence>
<protein>
    <recommendedName>
        <fullName evidence="4">Lipoprotein</fullName>
    </recommendedName>
</protein>
<evidence type="ECO:0000313" key="3">
    <source>
        <dbReference type="Proteomes" id="UP000555411"/>
    </source>
</evidence>
<feature type="chain" id="PRO_5033049231" description="Lipoprotein" evidence="1">
    <location>
        <begin position="21"/>
        <end position="231"/>
    </location>
</feature>
<reference evidence="2 3" key="1">
    <citation type="journal article" date="2017" name="Int. J. Syst. Evol. Microbiol.">
        <title>Gemmobacter straminiformis sp. nov., isolated from an artificial fountain.</title>
        <authorList>
            <person name="Kang J.Y."/>
            <person name="Kim M.J."/>
            <person name="Chun J."/>
            <person name="Son K.P."/>
            <person name="Jahng K.Y."/>
        </authorList>
    </citation>
    <scope>NUCLEOTIDE SEQUENCE [LARGE SCALE GENOMIC DNA]</scope>
    <source>
        <strain evidence="2 3">CAM-8</strain>
    </source>
</reference>
<organism evidence="2 3">
    <name type="scientific">Paragemmobacter straminiformis</name>
    <dbReference type="NCBI Taxonomy" id="2045119"/>
    <lineage>
        <taxon>Bacteria</taxon>
        <taxon>Pseudomonadati</taxon>
        <taxon>Pseudomonadota</taxon>
        <taxon>Alphaproteobacteria</taxon>
        <taxon>Rhodobacterales</taxon>
        <taxon>Paracoccaceae</taxon>
        <taxon>Paragemmobacter</taxon>
    </lineage>
</organism>
<dbReference type="AlphaFoldDB" id="A0A842I6R9"/>
<dbReference type="RefSeq" id="WP_185796950.1">
    <property type="nucleotide sequence ID" value="NZ_JACLQD010000002.1"/>
</dbReference>
<keyword evidence="3" id="KW-1185">Reference proteome</keyword>
<proteinExistence type="predicted"/>
<accession>A0A842I6R9</accession>
<evidence type="ECO:0008006" key="4">
    <source>
        <dbReference type="Google" id="ProtNLM"/>
    </source>
</evidence>
<evidence type="ECO:0000313" key="2">
    <source>
        <dbReference type="EMBL" id="MBC2835339.1"/>
    </source>
</evidence>
<sequence>MNAQKIFLALGLALGLSACASGEPATRSVGVENLTIASQGGGPMPQVLPQGPKVLAAKYAVQGFQIIVPRTLKVSEANTFKPRADIVWHGDLPGDRYAQIGAILTAAATDATAGMTEGRPVTLELTLVKFHALTEKTRYTIGGTHELRFDMVVRDATTGEILDGPRLIVADTHGAGGAQAIAEEAAGRTQKVVVTERLAEVLRRELSGPVSDPTLVARAQAQALEPLIITR</sequence>
<keyword evidence="1" id="KW-0732">Signal</keyword>
<name>A0A842I6R9_9RHOB</name>
<comment type="caution">
    <text evidence="2">The sequence shown here is derived from an EMBL/GenBank/DDBJ whole genome shotgun (WGS) entry which is preliminary data.</text>
</comment>